<evidence type="ECO:0000259" key="6">
    <source>
        <dbReference type="PROSITE" id="PS51074"/>
    </source>
</evidence>
<evidence type="ECO:0008006" key="9">
    <source>
        <dbReference type="Google" id="ProtNLM"/>
    </source>
</evidence>
<evidence type="ECO:0000256" key="2">
    <source>
        <dbReference type="ARBA" id="ARBA00022723"/>
    </source>
</evidence>
<evidence type="ECO:0000256" key="4">
    <source>
        <dbReference type="ARBA" id="ARBA00023004"/>
    </source>
</evidence>
<dbReference type="InterPro" id="IPR036671">
    <property type="entry name" value="DPH_MB_sf"/>
</dbReference>
<proteinExistence type="inferred from homology"/>
<dbReference type="SUPFAM" id="SSF46565">
    <property type="entry name" value="Chaperone J-domain"/>
    <property type="match status" value="1"/>
</dbReference>
<keyword evidence="2" id="KW-0479">Metal-binding</keyword>
<evidence type="ECO:0000256" key="3">
    <source>
        <dbReference type="ARBA" id="ARBA00022833"/>
    </source>
</evidence>
<dbReference type="PANTHER" id="PTHR45255:SF1">
    <property type="entry name" value="DNAJ HOMOLOG SUBFAMILY C MEMBER 24"/>
    <property type="match status" value="1"/>
</dbReference>
<protein>
    <recommendedName>
        <fullName evidence="9">J domain-containing protein</fullName>
    </recommendedName>
</protein>
<dbReference type="PANTHER" id="PTHR45255">
    <property type="entry name" value="DNAJ HOMOLOG SUBFAMILY C MEMBER 24"/>
    <property type="match status" value="1"/>
</dbReference>
<dbReference type="GO" id="GO:0001671">
    <property type="term" value="F:ATPase activator activity"/>
    <property type="evidence" value="ECO:0007669"/>
    <property type="project" value="TreeGrafter"/>
</dbReference>
<dbReference type="InterPro" id="IPR036869">
    <property type="entry name" value="J_dom_sf"/>
</dbReference>
<keyword evidence="4" id="KW-0408">Iron</keyword>
<evidence type="ECO:0000259" key="5">
    <source>
        <dbReference type="PROSITE" id="PS50076"/>
    </source>
</evidence>
<dbReference type="InterPro" id="IPR001623">
    <property type="entry name" value="DnaJ_domain"/>
</dbReference>
<dbReference type="SMART" id="SM00271">
    <property type="entry name" value="DnaJ"/>
    <property type="match status" value="1"/>
</dbReference>
<reference evidence="7 8" key="1">
    <citation type="submission" date="2017-08" db="EMBL/GenBank/DDBJ databases">
        <title>Acidophilic green algal genome provides insights into adaptation to an acidic environment.</title>
        <authorList>
            <person name="Hirooka S."/>
            <person name="Hirose Y."/>
            <person name="Kanesaki Y."/>
            <person name="Higuchi S."/>
            <person name="Fujiwara T."/>
            <person name="Onuma R."/>
            <person name="Era A."/>
            <person name="Ohbayashi R."/>
            <person name="Uzuka A."/>
            <person name="Nozaki H."/>
            <person name="Yoshikawa H."/>
            <person name="Miyagishima S.Y."/>
        </authorList>
    </citation>
    <scope>NUCLEOTIDE SEQUENCE [LARGE SCALE GENOMIC DNA]</scope>
    <source>
        <strain evidence="7 8">NIES-2499</strain>
    </source>
</reference>
<evidence type="ECO:0000256" key="1">
    <source>
        <dbReference type="ARBA" id="ARBA00006169"/>
    </source>
</evidence>
<feature type="domain" description="J" evidence="5">
    <location>
        <begin position="3"/>
        <end position="77"/>
    </location>
</feature>
<dbReference type="Gene3D" id="3.10.660.10">
    <property type="entry name" value="DPH Zinc finger"/>
    <property type="match status" value="1"/>
</dbReference>
<dbReference type="InterPro" id="IPR007872">
    <property type="entry name" value="DPH_MB_dom"/>
</dbReference>
<dbReference type="Proteomes" id="UP000232323">
    <property type="component" value="Unassembled WGS sequence"/>
</dbReference>
<sequence>MISHYEVLGISPSSSLQVIKAAYHALLLQLHPDKLISECESEQESRCISSEATFHSIQAAWEILRDDRLRSIHDQELTQADVHTSIMFYDELDLEELSVKENVEDEESGTPCYTHLCRCGDAFYLPVKDVIAVQSSIAVPCRSCSNHILVRVHLSGPPSGNFFKDESVRK</sequence>
<dbReference type="STRING" id="1157962.A0A250X214"/>
<dbReference type="Gene3D" id="1.10.287.110">
    <property type="entry name" value="DnaJ domain"/>
    <property type="match status" value="1"/>
</dbReference>
<accession>A0A250X214</accession>
<dbReference type="EMBL" id="BEGY01000021">
    <property type="protein sequence ID" value="GAX76932.1"/>
    <property type="molecule type" value="Genomic_DNA"/>
</dbReference>
<dbReference type="OrthoDB" id="513584at2759"/>
<dbReference type="GO" id="GO:0008198">
    <property type="term" value="F:ferrous iron binding"/>
    <property type="evidence" value="ECO:0007669"/>
    <property type="project" value="TreeGrafter"/>
</dbReference>
<dbReference type="PROSITE" id="PS51074">
    <property type="entry name" value="DPH_MB"/>
    <property type="match status" value="1"/>
</dbReference>
<dbReference type="Pfam" id="PF05207">
    <property type="entry name" value="Zn_ribbon_CSL"/>
    <property type="match status" value="1"/>
</dbReference>
<evidence type="ECO:0000313" key="7">
    <source>
        <dbReference type="EMBL" id="GAX76932.1"/>
    </source>
</evidence>
<dbReference type="CDD" id="cd06257">
    <property type="entry name" value="DnaJ"/>
    <property type="match status" value="1"/>
</dbReference>
<gene>
    <name evidence="7" type="ORF">CEUSTIGMA_g4379.t1</name>
</gene>
<feature type="domain" description="DPH-type MB" evidence="6">
    <location>
        <begin position="88"/>
        <end position="153"/>
    </location>
</feature>
<keyword evidence="8" id="KW-1185">Reference proteome</keyword>
<dbReference type="PRINTS" id="PR00625">
    <property type="entry name" value="JDOMAIN"/>
</dbReference>
<dbReference type="AlphaFoldDB" id="A0A250X214"/>
<dbReference type="SUPFAM" id="SSF144217">
    <property type="entry name" value="CSL zinc finger"/>
    <property type="match status" value="1"/>
</dbReference>
<comment type="caution">
    <text evidence="7">The sequence shown here is derived from an EMBL/GenBank/DDBJ whole genome shotgun (WGS) entry which is preliminary data.</text>
</comment>
<evidence type="ECO:0000313" key="8">
    <source>
        <dbReference type="Proteomes" id="UP000232323"/>
    </source>
</evidence>
<keyword evidence="3" id="KW-0862">Zinc</keyword>
<name>A0A250X214_9CHLO</name>
<dbReference type="Pfam" id="PF00226">
    <property type="entry name" value="DnaJ"/>
    <property type="match status" value="1"/>
</dbReference>
<organism evidence="7 8">
    <name type="scientific">Chlamydomonas eustigma</name>
    <dbReference type="NCBI Taxonomy" id="1157962"/>
    <lineage>
        <taxon>Eukaryota</taxon>
        <taxon>Viridiplantae</taxon>
        <taxon>Chlorophyta</taxon>
        <taxon>core chlorophytes</taxon>
        <taxon>Chlorophyceae</taxon>
        <taxon>CS clade</taxon>
        <taxon>Chlamydomonadales</taxon>
        <taxon>Chlamydomonadaceae</taxon>
        <taxon>Chlamydomonas</taxon>
    </lineage>
</organism>
<comment type="similarity">
    <text evidence="1">Belongs to the DPH4 family.</text>
</comment>
<dbReference type="PROSITE" id="PS50076">
    <property type="entry name" value="DNAJ_2"/>
    <property type="match status" value="1"/>
</dbReference>